<organism evidence="1 2">
    <name type="scientific">Camellia lanceoleosa</name>
    <dbReference type="NCBI Taxonomy" id="1840588"/>
    <lineage>
        <taxon>Eukaryota</taxon>
        <taxon>Viridiplantae</taxon>
        <taxon>Streptophyta</taxon>
        <taxon>Embryophyta</taxon>
        <taxon>Tracheophyta</taxon>
        <taxon>Spermatophyta</taxon>
        <taxon>Magnoliopsida</taxon>
        <taxon>eudicotyledons</taxon>
        <taxon>Gunneridae</taxon>
        <taxon>Pentapetalae</taxon>
        <taxon>asterids</taxon>
        <taxon>Ericales</taxon>
        <taxon>Theaceae</taxon>
        <taxon>Camellia</taxon>
    </lineage>
</organism>
<sequence length="863" mass="98472">MANLSSLVHELRERITTSSSTPPNIGDDDALEIRFRAVLPNLLHAYVVPSSSDLSLSLKPLCSINSRIHRCFSWCVANEREVIAVLKLLTNTAKNFPGVFFHGRAAAVLPLIGRMLPFFAEPAFRSWHGVIFETVGSLLSLLRTGDRDAYRQFFIGTMLMVEAMIRTILVKIDSGSFVMEWFIVKRTPKAGVSFLRVMTTLKNEPMTIKDDKKGHIIRVTKKFIYLEDVLRFMLEDEALKTTSLLGGSPESEKISQSSLKNWVVNAFRERRALALTLNDTKTAVNKLHHMVNVLVVIVITVVSLFILGIATSRFLFLISSQIIIVAFIFGNSCKTVFEAIAFLFVMHPYDVGDQCEIDGVQMVVEEMNILTTVFLRLDNQKIIYPNSILSTKPISNYYRSPDMGDSIDFCVHIATPIEKIAIIRQRIICYVESKDHWYPSPLVVPMDLVGLNDLKLSVWLRHRMNHQDMVERILQFTNIPSEAGKSTLIQALFRVVEPSEGQILIDGVDIAKTRLQDLRSRLSIIPQDPTLFQGTMRSNLDPLQQHSDQELWEVYPAWKWFEKQDGIRSLQKNSKDPAQEFYNIYLERPKGDADGYDLVVVDAMHKANYASRICHSCRPNCEAKELIQCMAPHMDDSMLNDLKSKIRAHDPSGSNDIQKELRRSLIWLRDEVRNLPCTHKCRHDAAADLIHIYAHTKCFFRVKEYAAVTSPPVSISPLDLGPKYTDKLGSGFQEYHKTYGENYCLGQLIYWHNQTSAAEPDSSLARAIRGCLLLPDIGSFYAKVQKPSPHRVYGPRTVKFMLARMEKQPQRPWPKDRIWSFKNSPKIFGSPMLDAGLHNSPLERDLVHWLKHRPAIFQAMWDR</sequence>
<proteinExistence type="predicted"/>
<reference evidence="1 2" key="1">
    <citation type="journal article" date="2022" name="Plant J.">
        <title>Chromosome-level genome of Camellia lanceoleosa provides a valuable resource for understanding genome evolution and self-incompatibility.</title>
        <authorList>
            <person name="Gong W."/>
            <person name="Xiao S."/>
            <person name="Wang L."/>
            <person name="Liao Z."/>
            <person name="Chang Y."/>
            <person name="Mo W."/>
            <person name="Hu G."/>
            <person name="Li W."/>
            <person name="Zhao G."/>
            <person name="Zhu H."/>
            <person name="Hu X."/>
            <person name="Ji K."/>
            <person name="Xiang X."/>
            <person name="Song Q."/>
            <person name="Yuan D."/>
            <person name="Jin S."/>
            <person name="Zhang L."/>
        </authorList>
    </citation>
    <scope>NUCLEOTIDE SEQUENCE [LARGE SCALE GENOMIC DNA]</scope>
    <source>
        <strain evidence="1">SQ_2022a</strain>
    </source>
</reference>
<dbReference type="Proteomes" id="UP001060215">
    <property type="component" value="Chromosome 10"/>
</dbReference>
<name>A0ACC0GAV1_9ERIC</name>
<comment type="caution">
    <text evidence="1">The sequence shown here is derived from an EMBL/GenBank/DDBJ whole genome shotgun (WGS) entry which is preliminary data.</text>
</comment>
<evidence type="ECO:0000313" key="1">
    <source>
        <dbReference type="EMBL" id="KAI7998263.1"/>
    </source>
</evidence>
<gene>
    <name evidence="1" type="ORF">LOK49_LG10G00176</name>
</gene>
<accession>A0ACC0GAV1</accession>
<protein>
    <submittedName>
        <fullName evidence="1">Mechanosensitive ion channel protein 4</fullName>
    </submittedName>
</protein>
<dbReference type="EMBL" id="CM045767">
    <property type="protein sequence ID" value="KAI7998263.1"/>
    <property type="molecule type" value="Genomic_DNA"/>
</dbReference>
<keyword evidence="2" id="KW-1185">Reference proteome</keyword>
<evidence type="ECO:0000313" key="2">
    <source>
        <dbReference type="Proteomes" id="UP001060215"/>
    </source>
</evidence>